<gene>
    <name evidence="1" type="ORF">LOAG_08682</name>
</gene>
<reference evidence="1" key="1">
    <citation type="submission" date="2012-04" db="EMBL/GenBank/DDBJ databases">
        <title>The Genome Sequence of Loa loa.</title>
        <authorList>
            <consortium name="The Broad Institute Genome Sequencing Platform"/>
            <consortium name="Broad Institute Genome Sequencing Center for Infectious Disease"/>
            <person name="Nutman T.B."/>
            <person name="Fink D.L."/>
            <person name="Russ C."/>
            <person name="Young S."/>
            <person name="Zeng Q."/>
            <person name="Gargeya S."/>
            <person name="Alvarado L."/>
            <person name="Berlin A."/>
            <person name="Chapman S.B."/>
            <person name="Chen Z."/>
            <person name="Freedman E."/>
            <person name="Gellesch M."/>
            <person name="Goldberg J."/>
            <person name="Griggs A."/>
            <person name="Gujja S."/>
            <person name="Heilman E.R."/>
            <person name="Heiman D."/>
            <person name="Howarth C."/>
            <person name="Mehta T."/>
            <person name="Neiman D."/>
            <person name="Pearson M."/>
            <person name="Roberts A."/>
            <person name="Saif S."/>
            <person name="Shea T."/>
            <person name="Shenoy N."/>
            <person name="Sisk P."/>
            <person name="Stolte C."/>
            <person name="Sykes S."/>
            <person name="White J."/>
            <person name="Yandava C."/>
            <person name="Haas B."/>
            <person name="Henn M.R."/>
            <person name="Nusbaum C."/>
            <person name="Birren B."/>
        </authorList>
    </citation>
    <scope>NUCLEOTIDE SEQUENCE [LARGE SCALE GENOMIC DNA]</scope>
</reference>
<dbReference type="EMBL" id="JH712424">
    <property type="protein sequence ID" value="EFO19812.1"/>
    <property type="molecule type" value="Genomic_DNA"/>
</dbReference>
<name>A0A1S0TTD2_LOALO</name>
<organism evidence="1">
    <name type="scientific">Loa loa</name>
    <name type="common">Eye worm</name>
    <name type="synonym">Filaria loa</name>
    <dbReference type="NCBI Taxonomy" id="7209"/>
    <lineage>
        <taxon>Eukaryota</taxon>
        <taxon>Metazoa</taxon>
        <taxon>Ecdysozoa</taxon>
        <taxon>Nematoda</taxon>
        <taxon>Chromadorea</taxon>
        <taxon>Rhabditida</taxon>
        <taxon>Spirurina</taxon>
        <taxon>Spiruromorpha</taxon>
        <taxon>Filarioidea</taxon>
        <taxon>Onchocercidae</taxon>
        <taxon>Loa</taxon>
    </lineage>
</organism>
<protein>
    <submittedName>
        <fullName evidence="1">Uncharacterized protein</fullName>
    </submittedName>
</protein>
<dbReference type="InParanoid" id="A0A1S0TTD2"/>
<sequence length="114" mass="13648">MEVWKRNGMRKWKRLKSSRMLKSLKRGQQMIDRQGIGKLRDMRAGMRKEAYFIGNFENFEILSSRMVLLPVSLILKITKWSKKQICRRGWKIEENILADEEYNFIPKSANLFHA</sequence>
<accession>A0A1S0TTD2</accession>
<dbReference type="RefSeq" id="XP_003144260.1">
    <property type="nucleotide sequence ID" value="XM_003144212.1"/>
</dbReference>
<dbReference type="GeneID" id="9946108"/>
<dbReference type="CTD" id="9946108"/>
<proteinExistence type="predicted"/>
<dbReference type="KEGG" id="loa:LOAG_08682"/>
<dbReference type="AlphaFoldDB" id="A0A1S0TTD2"/>
<evidence type="ECO:0000313" key="1">
    <source>
        <dbReference type="EMBL" id="EFO19812.1"/>
    </source>
</evidence>